<feature type="domain" description="PD-(D/E)XK endonuclease-like" evidence="1">
    <location>
        <begin position="641"/>
        <end position="912"/>
    </location>
</feature>
<dbReference type="AlphaFoldDB" id="A0A1I7ESV1"/>
<keyword evidence="3" id="KW-1185">Reference proteome</keyword>
<gene>
    <name evidence="2" type="ORF">SAMN05216480_10121</name>
</gene>
<reference evidence="2 3" key="1">
    <citation type="submission" date="2016-10" db="EMBL/GenBank/DDBJ databases">
        <authorList>
            <person name="de Groot N.N."/>
        </authorList>
    </citation>
    <scope>NUCLEOTIDE SEQUENCE [LARGE SCALE GENOMIC DNA]</scope>
    <source>
        <strain evidence="2 3">CGMCC 1.12333</strain>
    </source>
</reference>
<evidence type="ECO:0000259" key="1">
    <source>
        <dbReference type="Pfam" id="PF12705"/>
    </source>
</evidence>
<accession>A0A1I7ESV1</accession>
<protein>
    <submittedName>
        <fullName evidence="2">PD-(D/E)XK nuclease superfamily protein</fullName>
    </submittedName>
</protein>
<dbReference type="Proteomes" id="UP000199138">
    <property type="component" value="Unassembled WGS sequence"/>
</dbReference>
<evidence type="ECO:0000313" key="2">
    <source>
        <dbReference type="EMBL" id="SFU26973.1"/>
    </source>
</evidence>
<dbReference type="SUPFAM" id="SSF52980">
    <property type="entry name" value="Restriction endonuclease-like"/>
    <property type="match status" value="1"/>
</dbReference>
<dbReference type="InterPro" id="IPR027417">
    <property type="entry name" value="P-loop_NTPase"/>
</dbReference>
<dbReference type="SUPFAM" id="SSF52540">
    <property type="entry name" value="P-loop containing nucleoside triphosphate hydrolases"/>
    <property type="match status" value="1"/>
</dbReference>
<dbReference type="Gene3D" id="3.40.50.300">
    <property type="entry name" value="P-loop containing nucleotide triphosphate hydrolases"/>
    <property type="match status" value="1"/>
</dbReference>
<organism evidence="2 3">
    <name type="scientific">Pustulibacterium marinum</name>
    <dbReference type="NCBI Taxonomy" id="1224947"/>
    <lineage>
        <taxon>Bacteria</taxon>
        <taxon>Pseudomonadati</taxon>
        <taxon>Bacteroidota</taxon>
        <taxon>Flavobacteriia</taxon>
        <taxon>Flavobacteriales</taxon>
        <taxon>Flavobacteriaceae</taxon>
        <taxon>Pustulibacterium</taxon>
    </lineage>
</organism>
<dbReference type="EMBL" id="FPBK01000001">
    <property type="protein sequence ID" value="SFU26973.1"/>
    <property type="molecule type" value="Genomic_DNA"/>
</dbReference>
<dbReference type="Pfam" id="PF12705">
    <property type="entry name" value="PDDEXK_1"/>
    <property type="match status" value="1"/>
</dbReference>
<dbReference type="InterPro" id="IPR011604">
    <property type="entry name" value="PDDEXK-like_dom_sf"/>
</dbReference>
<name>A0A1I7ESV1_9FLAO</name>
<evidence type="ECO:0000313" key="3">
    <source>
        <dbReference type="Proteomes" id="UP000199138"/>
    </source>
</evidence>
<proteinExistence type="predicted"/>
<dbReference type="Gene3D" id="1.10.486.10">
    <property type="entry name" value="PCRA, domain 4"/>
    <property type="match status" value="1"/>
</dbReference>
<dbReference type="Gene3D" id="3.90.320.10">
    <property type="match status" value="1"/>
</dbReference>
<dbReference type="InterPro" id="IPR038726">
    <property type="entry name" value="PDDEXK_AddAB-type"/>
</dbReference>
<dbReference type="STRING" id="1224947.SAMN05216480_10121"/>
<sequence length="914" mass="106331">MKSFLKDVVAQVLQNHDKIDDIKFILPSKRAGVFLKDEFIKQYQKTGFAPQFTSIETFIESISGLQYANNIQLLFELYTVYLSIQKEKPEDFYSFSKWGQILLQDFNEIDRYLVEPKTIFPYLASIQEIHHWSLSEEKTELQKKYIEFWNGLGDYYFAYNEALQQKGIGYQGMVYKEAIENLEHYLHQNENTIHIFVGFNALNKAEEKIIQELLATDKAEIYWDIDKHFLEDKEHDAGLFIRKHLNSWKHFETNAPNWIFDEFTTEKNIQLIGIPKNVGQAKYVSKLLNDIQQANGLQHTAVVLGNEALLPPVLNEIPDSIPEVNITMGLPLSETPIASLFSLYFHLYIHEKEQWYYRDVLNLLTHSVAQQLLGSTANAIITDIQTTNKIQISFGQLIKNNENQPKALSHFFLDPKTVSPKVLLQHCFDLIYDLKQKLETDKDANRLSLEYLYRFYELFNQLQQYVDNYTYIADVKTLFSIYKELISSETLDFQGEPLDGLQIMGMLESRNLDFETVILTSVNEGILPSGKSNNSFIPFDIKNMLEMPTYKEKDAVYTYHFYRLLQRAKNVYLLYNTEMSDALKGGEKSRFIMQLEAERLPNHKLTEIIASPKIDPKTEEIEIQKDAALLERLYQVAERGFSPSSLTNYVRNPLDFYQQSVLGIRQQDEVEETIAANTLGTIVHNTLENLYKPFENELLSEAIIETFQKTFETELKKQFAEVYKGADYSKGKNLLIYHVAQAYVKRFLETEKELVQQHEVKIVTIEGDYKTEINIPGIDKKIILKGKVDRVDEIDGQLRIVDYKSGKVENKHVEIVEWNEIIDSYDFSKAFQVLAYAYMYYNQVSKFETAEAGIISFKNLQAGFLQFCTKDKRAAYAKKDFAITPETLQEFEQQLHQLILEILNPEIPFTEKEV</sequence>
<dbReference type="RefSeq" id="WP_093021209.1">
    <property type="nucleotide sequence ID" value="NZ_FPBK01000001.1"/>
</dbReference>
<dbReference type="InterPro" id="IPR011335">
    <property type="entry name" value="Restrct_endonuc-II-like"/>
</dbReference>
<dbReference type="OrthoDB" id="9762792at2"/>